<reference evidence="2 3" key="1">
    <citation type="submission" date="2016-11" db="EMBL/GenBank/DDBJ databases">
        <title>Study of marine rhodopsin-containing bacteria.</title>
        <authorList>
            <person name="Yoshizawa S."/>
            <person name="Kumagai Y."/>
            <person name="Kogure K."/>
        </authorList>
    </citation>
    <scope>NUCLEOTIDE SEQUENCE [LARGE SCALE GENOMIC DNA]</scope>
    <source>
        <strain evidence="2 3">SG-29</strain>
    </source>
</reference>
<keyword evidence="1" id="KW-0812">Transmembrane</keyword>
<proteinExistence type="predicted"/>
<evidence type="ECO:0008006" key="4">
    <source>
        <dbReference type="Google" id="ProtNLM"/>
    </source>
</evidence>
<sequence>MDPSHLLNYLDAPPTLERLYRDDPHAFARAFSAAWDSHSAEPGLAFWHARLDAEGLLTAQPLAPGAESTWRWAEVLSAERARGLLGWAVGLIVLAVLWFKLPELLGWTSWEGPRSNRMRADHFHQRFAPFYVLFPVLVLLARRYRPSTQSMLTAGSVVAALLAIQAFRPLADLSTEAEGVAWLSVLHLPTLLIAVGSALALGRQWRSVEGRMGYLQLVGEGAALAIPLLIVGALLTGLTAALFEAIDIEAWHVLGEWVVPAGLLGVLPIGLLLAGQRPESARLAPLVARVFGPMALAVLTVYFPFLLLSGELNDRDTLLTLNIALIAVLGLVLLIEAERPDVEKHWTDWVGAGLVTLALAADLTAFAFVAGRLAEGGFTPNRLAVVGFNALIAVHFAGMVLPLWRRLAGNGSAPVEAWTARYLTVYTIWSASVVLLFPFLF</sequence>
<dbReference type="Proteomes" id="UP000216446">
    <property type="component" value="Unassembled WGS sequence"/>
</dbReference>
<feature type="transmembrane region" description="Helical" evidence="1">
    <location>
        <begin position="349"/>
        <end position="371"/>
    </location>
</feature>
<organism evidence="2 3">
    <name type="scientific">Rubricoccus marinus</name>
    <dbReference type="NCBI Taxonomy" id="716817"/>
    <lineage>
        <taxon>Bacteria</taxon>
        <taxon>Pseudomonadati</taxon>
        <taxon>Rhodothermota</taxon>
        <taxon>Rhodothermia</taxon>
        <taxon>Rhodothermales</taxon>
        <taxon>Rubricoccaceae</taxon>
        <taxon>Rubricoccus</taxon>
    </lineage>
</organism>
<evidence type="ECO:0000313" key="3">
    <source>
        <dbReference type="Proteomes" id="UP000216446"/>
    </source>
</evidence>
<name>A0A259TXH0_9BACT</name>
<feature type="transmembrane region" description="Helical" evidence="1">
    <location>
        <begin position="179"/>
        <end position="201"/>
    </location>
</feature>
<dbReference type="EMBL" id="MQWB01000001">
    <property type="protein sequence ID" value="OZC02268.1"/>
    <property type="molecule type" value="Genomic_DNA"/>
</dbReference>
<feature type="transmembrane region" description="Helical" evidence="1">
    <location>
        <begin position="123"/>
        <end position="141"/>
    </location>
</feature>
<gene>
    <name evidence="2" type="ORF">BSZ36_04265</name>
</gene>
<feature type="transmembrane region" description="Helical" evidence="1">
    <location>
        <begin position="148"/>
        <end position="167"/>
    </location>
</feature>
<keyword evidence="3" id="KW-1185">Reference proteome</keyword>
<feature type="transmembrane region" description="Helical" evidence="1">
    <location>
        <begin position="257"/>
        <end position="274"/>
    </location>
</feature>
<feature type="transmembrane region" description="Helical" evidence="1">
    <location>
        <begin position="383"/>
        <end position="401"/>
    </location>
</feature>
<feature type="transmembrane region" description="Helical" evidence="1">
    <location>
        <begin position="222"/>
        <end position="245"/>
    </location>
</feature>
<feature type="transmembrane region" description="Helical" evidence="1">
    <location>
        <begin position="422"/>
        <end position="440"/>
    </location>
</feature>
<evidence type="ECO:0000256" key="1">
    <source>
        <dbReference type="SAM" id="Phobius"/>
    </source>
</evidence>
<protein>
    <recommendedName>
        <fullName evidence="4">DUF4153 domain-containing protein</fullName>
    </recommendedName>
</protein>
<dbReference type="RefSeq" id="WP_094546342.1">
    <property type="nucleotide sequence ID" value="NZ_MQWB01000001.1"/>
</dbReference>
<accession>A0A259TXH0</accession>
<feature type="transmembrane region" description="Helical" evidence="1">
    <location>
        <begin position="319"/>
        <end position="337"/>
    </location>
</feature>
<feature type="transmembrane region" description="Helical" evidence="1">
    <location>
        <begin position="84"/>
        <end position="101"/>
    </location>
</feature>
<dbReference type="AlphaFoldDB" id="A0A259TXH0"/>
<dbReference type="OrthoDB" id="637094at2"/>
<keyword evidence="1" id="KW-1133">Transmembrane helix</keyword>
<dbReference type="InParanoid" id="A0A259TXH0"/>
<feature type="transmembrane region" description="Helical" evidence="1">
    <location>
        <begin position="286"/>
        <end position="307"/>
    </location>
</feature>
<evidence type="ECO:0000313" key="2">
    <source>
        <dbReference type="EMBL" id="OZC02268.1"/>
    </source>
</evidence>
<comment type="caution">
    <text evidence="2">The sequence shown here is derived from an EMBL/GenBank/DDBJ whole genome shotgun (WGS) entry which is preliminary data.</text>
</comment>
<keyword evidence="1" id="KW-0472">Membrane</keyword>